<evidence type="ECO:0000259" key="14">
    <source>
        <dbReference type="PROSITE" id="PS50894"/>
    </source>
</evidence>
<evidence type="ECO:0000259" key="12">
    <source>
        <dbReference type="PROSITE" id="PS50110"/>
    </source>
</evidence>
<keyword evidence="7" id="KW-0902">Two-component regulatory system</keyword>
<evidence type="ECO:0000259" key="11">
    <source>
        <dbReference type="PROSITE" id="PS50109"/>
    </source>
</evidence>
<organism evidence="15 16">
    <name type="scientific">Spongiibacter pelagi</name>
    <dbReference type="NCBI Taxonomy" id="2760804"/>
    <lineage>
        <taxon>Bacteria</taxon>
        <taxon>Pseudomonadati</taxon>
        <taxon>Pseudomonadota</taxon>
        <taxon>Gammaproteobacteria</taxon>
        <taxon>Cellvibrionales</taxon>
        <taxon>Spongiibacteraceae</taxon>
        <taxon>Spongiibacter</taxon>
    </lineage>
</organism>
<dbReference type="GO" id="GO:0005737">
    <property type="term" value="C:cytoplasm"/>
    <property type="evidence" value="ECO:0007669"/>
    <property type="project" value="InterPro"/>
</dbReference>
<comment type="catalytic activity">
    <reaction evidence="1">
        <text>ATP + protein L-histidine = ADP + protein N-phospho-L-histidine.</text>
        <dbReference type="EC" id="2.7.13.3"/>
    </reaction>
</comment>
<keyword evidence="5" id="KW-0808">Transferase</keyword>
<feature type="domain" description="CheW-like" evidence="13">
    <location>
        <begin position="1521"/>
        <end position="1659"/>
    </location>
</feature>
<dbReference type="SUPFAM" id="SSF47226">
    <property type="entry name" value="Histidine-containing phosphotransfer domain, HPT domain"/>
    <property type="match status" value="4"/>
</dbReference>
<dbReference type="SMART" id="SM01231">
    <property type="entry name" value="H-kinase_dim"/>
    <property type="match status" value="1"/>
</dbReference>
<dbReference type="Gene3D" id="3.30.565.10">
    <property type="entry name" value="Histidine kinase-like ATPase, C-terminal domain"/>
    <property type="match status" value="1"/>
</dbReference>
<protein>
    <recommendedName>
        <fullName evidence="3">Chemotaxis protein CheA</fullName>
        <ecNumber evidence="2">2.7.13.3</ecNumber>
    </recommendedName>
</protein>
<dbReference type="SUPFAM" id="SSF52172">
    <property type="entry name" value="CheY-like"/>
    <property type="match status" value="1"/>
</dbReference>
<dbReference type="SUPFAM" id="SSF50341">
    <property type="entry name" value="CheW-like"/>
    <property type="match status" value="1"/>
</dbReference>
<evidence type="ECO:0000256" key="7">
    <source>
        <dbReference type="ARBA" id="ARBA00023012"/>
    </source>
</evidence>
<evidence type="ECO:0000256" key="6">
    <source>
        <dbReference type="ARBA" id="ARBA00022777"/>
    </source>
</evidence>
<dbReference type="Pfam" id="PF01584">
    <property type="entry name" value="CheW"/>
    <property type="match status" value="1"/>
</dbReference>
<feature type="modified residue" description="Phosphohistidine" evidence="9">
    <location>
        <position position="1080"/>
    </location>
</feature>
<dbReference type="InterPro" id="IPR004105">
    <property type="entry name" value="CheA-like_dim"/>
</dbReference>
<dbReference type="SMART" id="SM00073">
    <property type="entry name" value="HPT"/>
    <property type="match status" value="3"/>
</dbReference>
<evidence type="ECO:0000256" key="1">
    <source>
        <dbReference type="ARBA" id="ARBA00000085"/>
    </source>
</evidence>
<dbReference type="InterPro" id="IPR001789">
    <property type="entry name" value="Sig_transdc_resp-reg_receiver"/>
</dbReference>
<dbReference type="InterPro" id="IPR036061">
    <property type="entry name" value="CheW-like_dom_sf"/>
</dbReference>
<dbReference type="SUPFAM" id="SSF55874">
    <property type="entry name" value="ATPase domain of HSP90 chaperone/DNA topoisomerase II/histidine kinase"/>
    <property type="match status" value="1"/>
</dbReference>
<dbReference type="InterPro" id="IPR002545">
    <property type="entry name" value="CheW-lke_dom"/>
</dbReference>
<dbReference type="Pfam" id="PF02518">
    <property type="entry name" value="HATPase_c"/>
    <property type="match status" value="1"/>
</dbReference>
<sequence>MLAHRNVVALEWLAAEVRESLQRSAQTLATFCDHAADSERIQKLARQLHLIQGSLRLAEFSGPAQLLEEMEAVLSDLAALPDTDSTQHAAELRVLENLCRLLPDYLQEVRQHQSLQPFRLIPLFDHLRAAVDKPLLSAPPLFSVSLDVAPPSSQALALEADKLAEMAAKLDKMGELALTAFRQGSQRAQSCDYLFKVFARAAKLSAASPWENFWLLAQGLIVLCAKDQIAKGIAEQLLQALHQQLAQLASELTEHGLAAFEQAPPAALQRRILFHIACSESDDQTLQSLRERYFTSVESDVVALEEQARVDLARMLNEQAQLGRAGAELDGEACLSLATGLAVLGESRAFFALRGELEDLAIRLDQDNQLGLLTLLEEGANALQQYAHGQNRGQLAELEPTPRKLLAERSAQLIEEAQDAVMSYVDSGWLVAELEPVSGWLWELSSSLREAQLLLPAALLDSCALYIDEQLIAVNRQPEWAELDALADAMSSVDYYLARSVHGNSEDDQSLLALAERCVTGLGYPPRVTEAVPETVQELIEPVVESGLDPEILEVFLEEAAEVLDGLLEQLPKWERQPESTELLAEVRRAFHTLKGSGRMAGAMQFGELAWLVEDMLNRVVDGQFRADAARFDLLKQVVALLPEMLAQLKQGRELPHSRIELLEQQASALARSQSSGAALNASPSAAHEPEVIRVFVVEAGQHLQTIENYLDSIVNYPVRLSDELQRSLHTLKGSSKMAEVWPLANIISPLEELVKELRAMRVTADKSLVELIATVAESARNMLRTLRSEPVSALQDASELIARIEQVSAQQLSRAHSGVDDVTLGQQELLDFLLHYGDHLQKLMDLIDQGGDGISAALFRNYAGVMGQFANRSEEIGSQATAEMAQALQVMFSRTRDPLPAAYPELVRRALEQLMVDLNQLASQQSVDGDNELLDSLRDYEEVSEDQTFEPVVSETGVEIGNETSDEIAGELVVDGLAVDESGDDTDAAPIDSVPADEQVVELSTPDATHLESETSQIEPEANELAKSGLIDADADPEILEIFLEEGRDLIDSLDESIHLWSEDIANTSPLDGVLRSLHTLKGGARLSGLSQLGDLSHQFEGVINAELARTNPDLTSLLHEIQRQQDVLVAHFNTVEAQVHGVAVPVELDPPAEAALPSVTEPGAGELVATAAPSAELMDGENPALNMMARGPQEMIKVPAELLEQLINLSGETSIARGRVEEQVSDINFSLDEMEMTVARLQDQVRVLDRETEAQILFRREQMASEGAEGFDPLEFDRYSHLQELSRALMESASDLIDLRSTVVNKKRDVETLLTQQARVNSELQEGLMRSQMVHFSRMVPRLRRGVRQVAGELGKQVEFRVFNADGEMDRRVLERIIPVLEHLLRNSIDHGIEVASRRQLEGKPPVGYIDMHFERQGGDVVIRIADDGAGINLQNVRRKAESLGLMDAQAELTDAQLLEYIFHAGFSTAENVTQISGRGVGMDVVRSELKQLGGGISVSSESGKGTEFTIRLPFTISVNRALLVSAGGEIYAVPLNSIEGIVRISPYELEVYYEPGGPDYNYAGQSYKVHYLGQLLGSGKPVLQSEFEPRPVLLIRNADPASAVQVDSILGAREVVVKTLGPQFAAVPGLSGATILGDGGVVIILDILASIRANEARLLLHDGRQGVLAEPSRLRRKVMVVDDSVTVRKVTSRLLERQSMDVVLARDGLEAMQLLQSMDRLPDVMLLDIEMPRMDGFEVASQVKGNPHLAAMPIIVISSRTGDKHRQRARTLGVSRFLGKPYQEIQLLKTIDEVLASEEVA</sequence>
<dbReference type="SMART" id="SM00387">
    <property type="entry name" value="HATPase_c"/>
    <property type="match status" value="1"/>
</dbReference>
<dbReference type="InterPro" id="IPR058661">
    <property type="entry name" value="FimL_2nd"/>
</dbReference>
<dbReference type="Pfam" id="PF00072">
    <property type="entry name" value="Response_reg"/>
    <property type="match status" value="1"/>
</dbReference>
<evidence type="ECO:0000259" key="13">
    <source>
        <dbReference type="PROSITE" id="PS50851"/>
    </source>
</evidence>
<dbReference type="Pfam" id="PF26379">
    <property type="entry name" value="FimL_2nd"/>
    <property type="match status" value="1"/>
</dbReference>
<comment type="caution">
    <text evidence="15">The sequence shown here is derived from an EMBL/GenBank/DDBJ whole genome shotgun (WGS) entry which is preliminary data.</text>
</comment>
<feature type="modified residue" description="Phosphohistidine" evidence="9">
    <location>
        <position position="730"/>
    </location>
</feature>
<evidence type="ECO:0000313" key="15">
    <source>
        <dbReference type="EMBL" id="MBD2857380.1"/>
    </source>
</evidence>
<feature type="modified residue" description="4-aspartylphosphate" evidence="10">
    <location>
        <position position="1731"/>
    </location>
</feature>
<dbReference type="InterPro" id="IPR004358">
    <property type="entry name" value="Sig_transdc_His_kin-like_C"/>
</dbReference>
<evidence type="ECO:0000256" key="5">
    <source>
        <dbReference type="ARBA" id="ARBA00022679"/>
    </source>
</evidence>
<evidence type="ECO:0000256" key="4">
    <source>
        <dbReference type="ARBA" id="ARBA00022553"/>
    </source>
</evidence>
<evidence type="ECO:0000256" key="9">
    <source>
        <dbReference type="PROSITE-ProRule" id="PRU00110"/>
    </source>
</evidence>
<dbReference type="RefSeq" id="WP_190761637.1">
    <property type="nucleotide sequence ID" value="NZ_JACXLD010000001.1"/>
</dbReference>
<dbReference type="PROSITE" id="PS50110">
    <property type="entry name" value="RESPONSE_REGULATORY"/>
    <property type="match status" value="1"/>
</dbReference>
<dbReference type="InterPro" id="IPR036641">
    <property type="entry name" value="HPT_dom_sf"/>
</dbReference>
<keyword evidence="4 10" id="KW-0597">Phosphoprotein</keyword>
<feature type="domain" description="Histidine kinase" evidence="11">
    <location>
        <begin position="1383"/>
        <end position="1519"/>
    </location>
</feature>
<comment type="function">
    <text evidence="8">Involved in the transmission of sensory signals from the chemoreceptors to the flagellar motors. CheA is autophosphorylated; it can transfer its phosphate group to either CheB or CheY.</text>
</comment>
<evidence type="ECO:0000256" key="8">
    <source>
        <dbReference type="ARBA" id="ARBA00035100"/>
    </source>
</evidence>
<dbReference type="SMART" id="SM00260">
    <property type="entry name" value="CheW"/>
    <property type="match status" value="1"/>
</dbReference>
<dbReference type="FunFam" id="3.30.565.10:FF:000016">
    <property type="entry name" value="Chemotaxis protein CheA, putative"/>
    <property type="match status" value="1"/>
</dbReference>
<dbReference type="InterPro" id="IPR051315">
    <property type="entry name" value="Bact_Chemotaxis_CheA"/>
</dbReference>
<feature type="domain" description="HPt" evidence="14">
    <location>
        <begin position="1033"/>
        <end position="1137"/>
    </location>
</feature>
<feature type="domain" description="HPt" evidence="14">
    <location>
        <begin position="545"/>
        <end position="649"/>
    </location>
</feature>
<proteinExistence type="predicted"/>
<dbReference type="Gene3D" id="2.30.30.40">
    <property type="entry name" value="SH3 Domains"/>
    <property type="match status" value="1"/>
</dbReference>
<dbReference type="PROSITE" id="PS50109">
    <property type="entry name" value="HIS_KIN"/>
    <property type="match status" value="1"/>
</dbReference>
<dbReference type="Proteomes" id="UP000610558">
    <property type="component" value="Unassembled WGS sequence"/>
</dbReference>
<dbReference type="PANTHER" id="PTHR43395">
    <property type="entry name" value="SENSOR HISTIDINE KINASE CHEA"/>
    <property type="match status" value="1"/>
</dbReference>
<dbReference type="SMART" id="SM00448">
    <property type="entry name" value="REC"/>
    <property type="match status" value="1"/>
</dbReference>
<dbReference type="PRINTS" id="PR00344">
    <property type="entry name" value="BCTRLSENSOR"/>
</dbReference>
<dbReference type="InterPro" id="IPR005467">
    <property type="entry name" value="His_kinase_dom"/>
</dbReference>
<feature type="domain" description="Response regulatory" evidence="12">
    <location>
        <begin position="1680"/>
        <end position="1798"/>
    </location>
</feature>
<dbReference type="EC" id="2.7.13.3" evidence="2"/>
<evidence type="ECO:0000256" key="2">
    <source>
        <dbReference type="ARBA" id="ARBA00012438"/>
    </source>
</evidence>
<reference evidence="15" key="1">
    <citation type="submission" date="2020-09" db="EMBL/GenBank/DDBJ databases">
        <authorList>
            <person name="Yoon J.-W."/>
        </authorList>
    </citation>
    <scope>NUCLEOTIDE SEQUENCE</scope>
    <source>
        <strain evidence="15">KMU-158</strain>
    </source>
</reference>
<feature type="domain" description="HPt" evidence="14">
    <location>
        <begin position="685"/>
        <end position="787"/>
    </location>
</feature>
<evidence type="ECO:0000313" key="16">
    <source>
        <dbReference type="Proteomes" id="UP000610558"/>
    </source>
</evidence>
<dbReference type="InterPro" id="IPR003594">
    <property type="entry name" value="HATPase_dom"/>
</dbReference>
<name>A0A927C0M0_9GAMM</name>
<dbReference type="GO" id="GO:0000155">
    <property type="term" value="F:phosphorelay sensor kinase activity"/>
    <property type="evidence" value="ECO:0007669"/>
    <property type="project" value="InterPro"/>
</dbReference>
<dbReference type="PROSITE" id="PS50894">
    <property type="entry name" value="HPT"/>
    <property type="match status" value="3"/>
</dbReference>
<dbReference type="GO" id="GO:0006935">
    <property type="term" value="P:chemotaxis"/>
    <property type="evidence" value="ECO:0007669"/>
    <property type="project" value="InterPro"/>
</dbReference>
<feature type="modified residue" description="Phosphohistidine" evidence="9">
    <location>
        <position position="592"/>
    </location>
</feature>
<dbReference type="CDD" id="cd00088">
    <property type="entry name" value="HPT"/>
    <property type="match status" value="3"/>
</dbReference>
<dbReference type="InterPro" id="IPR008207">
    <property type="entry name" value="Sig_transdc_His_kin_Hpt_dom"/>
</dbReference>
<accession>A0A927C0M0</accession>
<keyword evidence="16" id="KW-1185">Reference proteome</keyword>
<dbReference type="PANTHER" id="PTHR43395:SF8">
    <property type="entry name" value="HISTIDINE KINASE"/>
    <property type="match status" value="1"/>
</dbReference>
<dbReference type="Pfam" id="PF01627">
    <property type="entry name" value="Hpt"/>
    <property type="match status" value="3"/>
</dbReference>
<gene>
    <name evidence="15" type="ORF">IB286_00070</name>
</gene>
<evidence type="ECO:0000256" key="3">
    <source>
        <dbReference type="ARBA" id="ARBA00021495"/>
    </source>
</evidence>
<dbReference type="InterPro" id="IPR011006">
    <property type="entry name" value="CheY-like_superfamily"/>
</dbReference>
<keyword evidence="6" id="KW-0418">Kinase</keyword>
<evidence type="ECO:0000256" key="10">
    <source>
        <dbReference type="PROSITE-ProRule" id="PRU00169"/>
    </source>
</evidence>
<dbReference type="PROSITE" id="PS50851">
    <property type="entry name" value="CHEW"/>
    <property type="match status" value="1"/>
</dbReference>
<dbReference type="EMBL" id="JACXLD010000001">
    <property type="protein sequence ID" value="MBD2857380.1"/>
    <property type="molecule type" value="Genomic_DNA"/>
</dbReference>
<dbReference type="Gene3D" id="1.20.120.160">
    <property type="entry name" value="HPT domain"/>
    <property type="match status" value="4"/>
</dbReference>
<dbReference type="InterPro" id="IPR036890">
    <property type="entry name" value="HATPase_C_sf"/>
</dbReference>
<dbReference type="Gene3D" id="3.40.50.2300">
    <property type="match status" value="1"/>
</dbReference>